<accession>A0A6J7PRB6</accession>
<evidence type="ECO:0000256" key="1">
    <source>
        <dbReference type="SAM" id="MobiDB-lite"/>
    </source>
</evidence>
<protein>
    <submittedName>
        <fullName evidence="2">Unannotated protein</fullName>
    </submittedName>
</protein>
<dbReference type="EMBL" id="CAFBON010000270">
    <property type="protein sequence ID" value="CAB5005723.1"/>
    <property type="molecule type" value="Genomic_DNA"/>
</dbReference>
<dbReference type="AlphaFoldDB" id="A0A6J7PRB6"/>
<evidence type="ECO:0000313" key="2">
    <source>
        <dbReference type="EMBL" id="CAB5005723.1"/>
    </source>
</evidence>
<sequence>MVRGAPLHVRSVATGLGEHGEAIDLADRLVGLGQGEQFLRLGECQFVGSQVVGHARRVLAALDVRAVLARLHDDLLAGVRVQAEREGVHLCRVDVADLGLDECLEARLVAEVKALQPVRLLHLVAGDRVEVVLELGGERVVDERAEVLVEQVDDGERGPRGHEGRALLPDVPALEDGEDGVGPRGRSADAEFLELLHQARLGVAGGRRRAVALGCHRRHRDDRPDREHRQLCFALFGALALVGALDIDSAVPGEGDGGTGGGELAVGGCARSILGDCCTDTHRHRGADGIGHLRGKRALPDEAIQRQFLAIQLGGHLVGCAQRGGGPDALVGLLSVLHLVREVSDGLGDVRLAVDTLDLGAHCPECLLRQRHAVGTHIRDEATLVEALCKAHHLGSRQAQLSAALLLERRGHERRLRRRAVGLVLDTAYGEGGARQRAGECLGTRSVHHDGALLGRTGGVEVLAARDPGAVEGDEGGGERRAGGRQCCDVPVAGAHEGNALLLALHHEPDGGGLHPARRQTTVDLAPEHRRDLVAVQAVEDAAGLCGVHEAVVQTAGVGNGMVNGGLGDLVEHHALHGHLGLQVLEQVPRNGLPLAILVGGEIQLAGVLECRTQVLHDLATPLGQLVGGLEAVLDVHGHAATGKIGNVAHRGAHIELIAQEPGNGLRLGGRFDDNEWTGHGRVDRCTAGCLSRRVP</sequence>
<proteinExistence type="predicted"/>
<reference evidence="2" key="1">
    <citation type="submission" date="2020-05" db="EMBL/GenBank/DDBJ databases">
        <authorList>
            <person name="Chiriac C."/>
            <person name="Salcher M."/>
            <person name="Ghai R."/>
            <person name="Kavagutti S V."/>
        </authorList>
    </citation>
    <scope>NUCLEOTIDE SEQUENCE</scope>
</reference>
<feature type="compositionally biased region" description="Basic and acidic residues" evidence="1">
    <location>
        <begin position="154"/>
        <end position="165"/>
    </location>
</feature>
<name>A0A6J7PRB6_9ZZZZ</name>
<organism evidence="2">
    <name type="scientific">freshwater metagenome</name>
    <dbReference type="NCBI Taxonomy" id="449393"/>
    <lineage>
        <taxon>unclassified sequences</taxon>
        <taxon>metagenomes</taxon>
        <taxon>ecological metagenomes</taxon>
    </lineage>
</organism>
<gene>
    <name evidence="2" type="ORF">UFOPK3954_02034</name>
</gene>
<feature type="region of interest" description="Disordered" evidence="1">
    <location>
        <begin position="154"/>
        <end position="183"/>
    </location>
</feature>